<proteinExistence type="inferred from homology"/>
<keyword evidence="7" id="KW-1185">Reference proteome</keyword>
<evidence type="ECO:0000256" key="5">
    <source>
        <dbReference type="ARBA" id="ARBA00051722"/>
    </source>
</evidence>
<dbReference type="Gene3D" id="3.20.20.140">
    <property type="entry name" value="Metal-dependent hydrolases"/>
    <property type="match status" value="1"/>
</dbReference>
<dbReference type="InterPro" id="IPR016667">
    <property type="entry name" value="Caps_polysacc_synth_CpsB/CapC"/>
</dbReference>
<dbReference type="EC" id="3.1.3.48" evidence="2"/>
<dbReference type="PIRSF" id="PIRSF016557">
    <property type="entry name" value="Caps_synth_CpsB"/>
    <property type="match status" value="1"/>
</dbReference>
<dbReference type="eggNOG" id="COG4464">
    <property type="taxonomic scope" value="Bacteria"/>
</dbReference>
<dbReference type="GO" id="GO:0004725">
    <property type="term" value="F:protein tyrosine phosphatase activity"/>
    <property type="evidence" value="ECO:0007669"/>
    <property type="project" value="UniProtKB-EC"/>
</dbReference>
<evidence type="ECO:0000313" key="7">
    <source>
        <dbReference type="Proteomes" id="UP000002026"/>
    </source>
</evidence>
<dbReference type="EMBL" id="CP001684">
    <property type="protein sequence ID" value="ACV22305.1"/>
    <property type="molecule type" value="Genomic_DNA"/>
</dbReference>
<sequence length="208" mass="23834">MRDEHCHIIWGVDDGSDSFDMTREMVKAALSAGIDEIVCTPHMRWSDFDKRVVQERFARLSSAVPSIKWTLGYEVYYKRLLEIGIEHAPEFTIGDTNMILLEFNSGAVVSDDWQRVFYKLQSTYGLDITLAHPERYATVLENFDIVYQFADMGIRMQVSAGDLYRGMFDKGAKCAKRLIKEGLCDAIVSDAHCPEHYEDFARAVKKWG</sequence>
<dbReference type="InterPro" id="IPR016195">
    <property type="entry name" value="Pol/histidinol_Pase-like"/>
</dbReference>
<evidence type="ECO:0000256" key="3">
    <source>
        <dbReference type="ARBA" id="ARBA00022801"/>
    </source>
</evidence>
<dbReference type="Pfam" id="PF19567">
    <property type="entry name" value="CpsB_CapC"/>
    <property type="match status" value="1"/>
</dbReference>
<gene>
    <name evidence="6" type="ordered locus">Shel_12780</name>
</gene>
<evidence type="ECO:0000256" key="4">
    <source>
        <dbReference type="ARBA" id="ARBA00022912"/>
    </source>
</evidence>
<evidence type="ECO:0000256" key="2">
    <source>
        <dbReference type="ARBA" id="ARBA00013064"/>
    </source>
</evidence>
<protein>
    <recommendedName>
        <fullName evidence="2">protein-tyrosine-phosphatase</fullName>
        <ecNumber evidence="2">3.1.3.48</ecNumber>
    </recommendedName>
</protein>
<dbReference type="GO" id="GO:0030145">
    <property type="term" value="F:manganese ion binding"/>
    <property type="evidence" value="ECO:0007669"/>
    <property type="project" value="InterPro"/>
</dbReference>
<dbReference type="STRING" id="471855.Shel_12780"/>
<keyword evidence="3" id="KW-0378">Hydrolase</keyword>
<keyword evidence="4" id="KW-0904">Protein phosphatase</keyword>
<organism evidence="6 7">
    <name type="scientific">Slackia heliotrinireducens (strain ATCC 29202 / DSM 20476 / NCTC 11029 / RHS 1)</name>
    <name type="common">Peptococcus heliotrinreducens</name>
    <dbReference type="NCBI Taxonomy" id="471855"/>
    <lineage>
        <taxon>Bacteria</taxon>
        <taxon>Bacillati</taxon>
        <taxon>Actinomycetota</taxon>
        <taxon>Coriobacteriia</taxon>
        <taxon>Eggerthellales</taxon>
        <taxon>Eggerthellaceae</taxon>
        <taxon>Slackia</taxon>
    </lineage>
</organism>
<dbReference type="PANTHER" id="PTHR39181">
    <property type="entry name" value="TYROSINE-PROTEIN PHOSPHATASE YWQE"/>
    <property type="match status" value="1"/>
</dbReference>
<accession>C7N5X0</accession>
<evidence type="ECO:0000256" key="1">
    <source>
        <dbReference type="ARBA" id="ARBA00005750"/>
    </source>
</evidence>
<comment type="catalytic activity">
    <reaction evidence="5">
        <text>O-phospho-L-tyrosyl-[protein] + H2O = L-tyrosyl-[protein] + phosphate</text>
        <dbReference type="Rhea" id="RHEA:10684"/>
        <dbReference type="Rhea" id="RHEA-COMP:10136"/>
        <dbReference type="Rhea" id="RHEA-COMP:20101"/>
        <dbReference type="ChEBI" id="CHEBI:15377"/>
        <dbReference type="ChEBI" id="CHEBI:43474"/>
        <dbReference type="ChEBI" id="CHEBI:46858"/>
        <dbReference type="ChEBI" id="CHEBI:61978"/>
        <dbReference type="EC" id="3.1.3.48"/>
    </reaction>
</comment>
<comment type="similarity">
    <text evidence="1">Belongs to the metallo-dependent hydrolases superfamily. CpsB/CapC family.</text>
</comment>
<dbReference type="RefSeq" id="WP_012798408.1">
    <property type="nucleotide sequence ID" value="NC_013165.1"/>
</dbReference>
<reference evidence="6 7" key="1">
    <citation type="journal article" date="2009" name="Stand. Genomic Sci.">
        <title>Complete genome sequence of Slackia heliotrinireducens type strain (RHS 1).</title>
        <authorList>
            <person name="Pukall R."/>
            <person name="Lapidus A."/>
            <person name="Nolan M."/>
            <person name="Copeland A."/>
            <person name="Glavina Del Rio T."/>
            <person name="Lucas S."/>
            <person name="Chen F."/>
            <person name="Tice H."/>
            <person name="Cheng J.F."/>
            <person name="Chertkov O."/>
            <person name="Bruce D."/>
            <person name="Goodwin L."/>
            <person name="Kuske C."/>
            <person name="Brettin T."/>
            <person name="Detter J.C."/>
            <person name="Han C."/>
            <person name="Pitluck S."/>
            <person name="Pati A."/>
            <person name="Mavrommatis K."/>
            <person name="Ivanova N."/>
            <person name="Ovchinnikova G."/>
            <person name="Chen A."/>
            <person name="Palaniappan K."/>
            <person name="Schneider S."/>
            <person name="Rohde M."/>
            <person name="Chain P."/>
            <person name="D'haeseleer P."/>
            <person name="Goker M."/>
            <person name="Bristow J."/>
            <person name="Eisen J.A."/>
            <person name="Markowitz V."/>
            <person name="Kyrpides N.C."/>
            <person name="Klenk H.P."/>
            <person name="Hugenholtz P."/>
        </authorList>
    </citation>
    <scope>NUCLEOTIDE SEQUENCE [LARGE SCALE GENOMIC DNA]</scope>
    <source>
        <strain evidence="7">ATCC 29202 / DSM 20476 / NCTC 11029 / RHS 1</strain>
    </source>
</reference>
<dbReference type="HOGENOM" id="CLU_085966_1_0_11"/>
<dbReference type="KEGG" id="shi:Shel_12780"/>
<dbReference type="SUPFAM" id="SSF89550">
    <property type="entry name" value="PHP domain-like"/>
    <property type="match status" value="1"/>
</dbReference>
<name>C7N5X0_SLAHD</name>
<dbReference type="PANTHER" id="PTHR39181:SF1">
    <property type="entry name" value="TYROSINE-PROTEIN PHOSPHATASE YWQE"/>
    <property type="match status" value="1"/>
</dbReference>
<dbReference type="AlphaFoldDB" id="C7N5X0"/>
<dbReference type="Proteomes" id="UP000002026">
    <property type="component" value="Chromosome"/>
</dbReference>
<evidence type="ECO:0000313" key="6">
    <source>
        <dbReference type="EMBL" id="ACV22305.1"/>
    </source>
</evidence>